<feature type="region of interest" description="Disordered" evidence="1">
    <location>
        <begin position="676"/>
        <end position="716"/>
    </location>
</feature>
<reference evidence="3 4" key="1">
    <citation type="submission" date="2022-05" db="EMBL/GenBank/DDBJ databases">
        <title>A multi-omics perspective on studying reproductive biology in Daphnia sinensis.</title>
        <authorList>
            <person name="Jia J."/>
        </authorList>
    </citation>
    <scope>NUCLEOTIDE SEQUENCE [LARGE SCALE GENOMIC DNA]</scope>
    <source>
        <strain evidence="3 4">WSL</strain>
    </source>
</reference>
<feature type="region of interest" description="Disordered" evidence="1">
    <location>
        <begin position="111"/>
        <end position="158"/>
    </location>
</feature>
<dbReference type="Proteomes" id="UP000820818">
    <property type="component" value="Linkage Group LG5"/>
</dbReference>
<dbReference type="InterPro" id="IPR001849">
    <property type="entry name" value="PH_domain"/>
</dbReference>
<evidence type="ECO:0000313" key="3">
    <source>
        <dbReference type="EMBL" id="KAI9558233.1"/>
    </source>
</evidence>
<feature type="compositionally biased region" description="Basic and acidic residues" evidence="1">
    <location>
        <begin position="494"/>
        <end position="509"/>
    </location>
</feature>
<dbReference type="SUPFAM" id="SSF50729">
    <property type="entry name" value="PH domain-like"/>
    <property type="match status" value="1"/>
</dbReference>
<dbReference type="PROSITE" id="PS50003">
    <property type="entry name" value="PH_DOMAIN"/>
    <property type="match status" value="1"/>
</dbReference>
<evidence type="ECO:0000259" key="2">
    <source>
        <dbReference type="PROSITE" id="PS50003"/>
    </source>
</evidence>
<dbReference type="Pfam" id="PF00169">
    <property type="entry name" value="PH"/>
    <property type="match status" value="1"/>
</dbReference>
<feature type="compositionally biased region" description="Basic and acidic residues" evidence="1">
    <location>
        <begin position="198"/>
        <end position="215"/>
    </location>
</feature>
<keyword evidence="4" id="KW-1185">Reference proteome</keyword>
<name>A0AAD5L9L8_9CRUS</name>
<feature type="compositionally biased region" description="Basic and acidic residues" evidence="1">
    <location>
        <begin position="689"/>
        <end position="703"/>
    </location>
</feature>
<feature type="region of interest" description="Disordered" evidence="1">
    <location>
        <begin position="362"/>
        <end position="421"/>
    </location>
</feature>
<evidence type="ECO:0000313" key="4">
    <source>
        <dbReference type="Proteomes" id="UP000820818"/>
    </source>
</evidence>
<feature type="compositionally biased region" description="Polar residues" evidence="1">
    <location>
        <begin position="223"/>
        <end position="243"/>
    </location>
</feature>
<feature type="compositionally biased region" description="Polar residues" evidence="1">
    <location>
        <begin position="111"/>
        <end position="121"/>
    </location>
</feature>
<sequence length="782" mass="87525">MCEEENNKLCGYLQHKGKKRLISMWRRWYCVLNGRLLLFYRSESDYLKLGKFHERLDLGLVYDVLPALGVENGIQISTHTGPHWLRTTDEKSYELWLGALQASIVLRRQGSTLRKSKTGSSGPLEKVQSPVSNRNRKAKSTMSDVLFTTDERETTDKKIGSPFSRFSLGFIPGHGKKYSTYDGSRSYFRVEQSPNEEWDMKEKAEDDKKISETPKLRKKNTKQSRPLSESVSNFLLLNSQSSEKLTETKTEPVKSVNKKKNLPSIPKLPTSFGVGKLLSHLQTPSSGSSSRRHSKSMTSLVDACLTVDYKQQKSVSQSNVENVDEKETLFSKSEDILSKRASDTIRVDCENIVDDVVDKKDVAPDQTDCTKEPEENQQEVKVIVVSSEQQSSACAEDNEDPESPDDKKKGGKKTKDATRRKSGLAMLKQFFLSAKISMKRKGESVDKDKLCVNERSRKSSNESAAASEKSSARTSLTLESDQQHITVQNDVITEEQKQHQSKEETHEEEQSTEVTESPVISVLQRNESRISEGERSVQEEAFVSENAYTYEAKIIEIVEPQSPGLVPPEYVEPTPSNPCQDTITVPIKSARNSSELTISLEKVRPARKSVISCENVTKEDLEVAELKPVLPLKTKVKCPSPGYDIPRNSPVSVPCFNDIVPAVNPEEVIGFSCVVADPDSTTDEEPEEQEKSEPSKSSDELKPDVPTGDCSVPMADRKSVRKLSPLIQIFDHGSNPKAPNATPMRRSLSKTKAFEKRISFAQAEIETVHEEMVQILAPDPLE</sequence>
<feature type="compositionally biased region" description="Low complexity" evidence="1">
    <location>
        <begin position="461"/>
        <end position="473"/>
    </location>
</feature>
<feature type="region of interest" description="Disordered" evidence="1">
    <location>
        <begin position="193"/>
        <end position="264"/>
    </location>
</feature>
<organism evidence="3 4">
    <name type="scientific">Daphnia sinensis</name>
    <dbReference type="NCBI Taxonomy" id="1820382"/>
    <lineage>
        <taxon>Eukaryota</taxon>
        <taxon>Metazoa</taxon>
        <taxon>Ecdysozoa</taxon>
        <taxon>Arthropoda</taxon>
        <taxon>Crustacea</taxon>
        <taxon>Branchiopoda</taxon>
        <taxon>Diplostraca</taxon>
        <taxon>Cladocera</taxon>
        <taxon>Anomopoda</taxon>
        <taxon>Daphniidae</taxon>
        <taxon>Daphnia</taxon>
        <taxon>Daphnia similis group</taxon>
    </lineage>
</organism>
<gene>
    <name evidence="3" type="ORF">GHT06_014986</name>
</gene>
<dbReference type="Gene3D" id="2.30.29.30">
    <property type="entry name" value="Pleckstrin-homology domain (PH domain)/Phosphotyrosine-binding domain (PTB)"/>
    <property type="match status" value="1"/>
</dbReference>
<feature type="domain" description="PH" evidence="2">
    <location>
        <begin position="6"/>
        <end position="105"/>
    </location>
</feature>
<dbReference type="InterPro" id="IPR011993">
    <property type="entry name" value="PH-like_dom_sf"/>
</dbReference>
<feature type="compositionally biased region" description="Basic and acidic residues" evidence="1">
    <location>
        <begin position="526"/>
        <end position="537"/>
    </location>
</feature>
<feature type="compositionally biased region" description="Basic and acidic residues" evidence="1">
    <location>
        <begin position="362"/>
        <end position="374"/>
    </location>
</feature>
<feature type="region of interest" description="Disordered" evidence="1">
    <location>
        <begin position="730"/>
        <end position="749"/>
    </location>
</feature>
<feature type="compositionally biased region" description="Basic and acidic residues" evidence="1">
    <location>
        <begin position="149"/>
        <end position="158"/>
    </location>
</feature>
<dbReference type="EMBL" id="WJBH02000005">
    <property type="protein sequence ID" value="KAI9558233.1"/>
    <property type="molecule type" value="Genomic_DNA"/>
</dbReference>
<dbReference type="SMART" id="SM00233">
    <property type="entry name" value="PH"/>
    <property type="match status" value="1"/>
</dbReference>
<feature type="compositionally biased region" description="Polar residues" evidence="1">
    <location>
        <begin position="474"/>
        <end position="491"/>
    </location>
</feature>
<comment type="caution">
    <text evidence="3">The sequence shown here is derived from an EMBL/GenBank/DDBJ whole genome shotgun (WGS) entry which is preliminary data.</text>
</comment>
<feature type="region of interest" description="Disordered" evidence="1">
    <location>
        <begin position="438"/>
        <end position="537"/>
    </location>
</feature>
<feature type="compositionally biased region" description="Basic and acidic residues" evidence="1">
    <location>
        <begin position="404"/>
        <end position="419"/>
    </location>
</feature>
<feature type="compositionally biased region" description="Basic and acidic residues" evidence="1">
    <location>
        <begin position="440"/>
        <end position="460"/>
    </location>
</feature>
<evidence type="ECO:0000256" key="1">
    <source>
        <dbReference type="SAM" id="MobiDB-lite"/>
    </source>
</evidence>
<proteinExistence type="predicted"/>
<protein>
    <recommendedName>
        <fullName evidence="2">PH domain-containing protein</fullName>
    </recommendedName>
</protein>
<dbReference type="AlphaFoldDB" id="A0AAD5L9L8"/>
<accession>A0AAD5L9L8</accession>